<dbReference type="EMBL" id="LAZR01058258">
    <property type="protein sequence ID" value="KKK70290.1"/>
    <property type="molecule type" value="Genomic_DNA"/>
</dbReference>
<dbReference type="AlphaFoldDB" id="A0A0F8Y9A9"/>
<evidence type="ECO:0000313" key="1">
    <source>
        <dbReference type="EMBL" id="KKK70290.1"/>
    </source>
</evidence>
<organism evidence="1">
    <name type="scientific">marine sediment metagenome</name>
    <dbReference type="NCBI Taxonomy" id="412755"/>
    <lineage>
        <taxon>unclassified sequences</taxon>
        <taxon>metagenomes</taxon>
        <taxon>ecological metagenomes</taxon>
    </lineage>
</organism>
<gene>
    <name evidence="1" type="ORF">LCGC14_2925500</name>
</gene>
<feature type="non-terminal residue" evidence="1">
    <location>
        <position position="1"/>
    </location>
</feature>
<accession>A0A0F8Y9A9</accession>
<sequence length="100" mass="11331">EGIKKSWSNFRRFTYFVSKSQTNKTFRDRVGGCNYTSLEIIKDAFSVEKENKELIEAGKSVKKAYADFTNQVLQADSSQTIQGLQITILASLKSLKKSIK</sequence>
<name>A0A0F8Y9A9_9ZZZZ</name>
<proteinExistence type="predicted"/>
<protein>
    <submittedName>
        <fullName evidence="1">Uncharacterized protein</fullName>
    </submittedName>
</protein>
<reference evidence="1" key="1">
    <citation type="journal article" date="2015" name="Nature">
        <title>Complex archaea that bridge the gap between prokaryotes and eukaryotes.</title>
        <authorList>
            <person name="Spang A."/>
            <person name="Saw J.H."/>
            <person name="Jorgensen S.L."/>
            <person name="Zaremba-Niedzwiedzka K."/>
            <person name="Martijn J."/>
            <person name="Lind A.E."/>
            <person name="van Eijk R."/>
            <person name="Schleper C."/>
            <person name="Guy L."/>
            <person name="Ettema T.J."/>
        </authorList>
    </citation>
    <scope>NUCLEOTIDE SEQUENCE</scope>
</reference>
<comment type="caution">
    <text evidence="1">The sequence shown here is derived from an EMBL/GenBank/DDBJ whole genome shotgun (WGS) entry which is preliminary data.</text>
</comment>